<evidence type="ECO:0000256" key="1">
    <source>
        <dbReference type="ARBA" id="ARBA00001946"/>
    </source>
</evidence>
<dbReference type="InterPro" id="IPR020084">
    <property type="entry name" value="NUDIX_hydrolase_CS"/>
</dbReference>
<keyword evidence="7" id="KW-1185">Reference proteome</keyword>
<dbReference type="GO" id="GO:0016779">
    <property type="term" value="F:nucleotidyltransferase activity"/>
    <property type="evidence" value="ECO:0007669"/>
    <property type="project" value="UniProtKB-KW"/>
</dbReference>
<dbReference type="Pfam" id="PF01467">
    <property type="entry name" value="CTP_transf_like"/>
    <property type="match status" value="1"/>
</dbReference>
<dbReference type="Proteomes" id="UP000199110">
    <property type="component" value="Unassembled WGS sequence"/>
</dbReference>
<dbReference type="Gene3D" id="3.90.79.10">
    <property type="entry name" value="Nucleoside Triphosphate Pyrophosphohydrolase"/>
    <property type="match status" value="1"/>
</dbReference>
<dbReference type="AlphaFoldDB" id="A0A1I3JLQ6"/>
<evidence type="ECO:0000256" key="2">
    <source>
        <dbReference type="ARBA" id="ARBA00022679"/>
    </source>
</evidence>
<dbReference type="InterPro" id="IPR015797">
    <property type="entry name" value="NUDIX_hydrolase-like_dom_sf"/>
</dbReference>
<organism evidence="6 7">
    <name type="scientific">Jannaschia pohangensis</name>
    <dbReference type="NCBI Taxonomy" id="390807"/>
    <lineage>
        <taxon>Bacteria</taxon>
        <taxon>Pseudomonadati</taxon>
        <taxon>Pseudomonadota</taxon>
        <taxon>Alphaproteobacteria</taxon>
        <taxon>Rhodobacterales</taxon>
        <taxon>Roseobacteraceae</taxon>
        <taxon>Jannaschia</taxon>
    </lineage>
</organism>
<feature type="domain" description="Nudix hydrolase" evidence="5">
    <location>
        <begin position="214"/>
        <end position="352"/>
    </location>
</feature>
<dbReference type="Gene3D" id="3.40.50.620">
    <property type="entry name" value="HUPs"/>
    <property type="match status" value="1"/>
</dbReference>
<dbReference type="InterPro" id="IPR000086">
    <property type="entry name" value="NUDIX_hydrolase_dom"/>
</dbReference>
<reference evidence="6 7" key="1">
    <citation type="submission" date="2016-10" db="EMBL/GenBank/DDBJ databases">
        <authorList>
            <person name="de Groot N.N."/>
        </authorList>
    </citation>
    <scope>NUCLEOTIDE SEQUENCE [LARGE SCALE GENOMIC DNA]</scope>
    <source>
        <strain evidence="6 7">DSM 19073</strain>
    </source>
</reference>
<dbReference type="STRING" id="390807.SAMN04488095_1362"/>
<sequence>MAQAKPRTLSVYIGRFQPFHDGHLFVLKSALAVSDATLILVGSAYRPRSYKNPFTYAERRSFIRAALPRGGVDAARVHISPLVDTLYNDRAWASNVRIAVNTQLAQLGWDRQTTEVRLIGFEKDMSSAYLRWFPEWQTDAAEPYLVRGEVLNATALRDEIFFGEGLESSACTGEAIATWLAANPEAADLVRHEGEYVRAYRAKVAAAERVLGYPIPANAADAVVVKSGHVLLVERRNAPGRGLMALPGGHIGPDETSRQAVVRELYEETHLSVPRPVIAASIRASRVFDHPDRSERGWVRTEAFLIELDAKPGQLDRIKGGDDAARAIWMPIAEITPETMFEDHFDILQDLIPDIPFAYRSVLMAQS</sequence>
<evidence type="ECO:0000313" key="6">
    <source>
        <dbReference type="EMBL" id="SFI61191.1"/>
    </source>
</evidence>
<dbReference type="CDD" id="cd18873">
    <property type="entry name" value="NUDIX_NadM_like"/>
    <property type="match status" value="1"/>
</dbReference>
<dbReference type="Pfam" id="PF00293">
    <property type="entry name" value="NUDIX"/>
    <property type="match status" value="1"/>
</dbReference>
<dbReference type="PANTHER" id="PTHR21342:SF0">
    <property type="entry name" value="BIFUNCTIONAL NMN ADENYLYLTRANSFERASE_NUDIX HYDROLASE"/>
    <property type="match status" value="1"/>
</dbReference>
<evidence type="ECO:0000256" key="3">
    <source>
        <dbReference type="ARBA" id="ARBA00022695"/>
    </source>
</evidence>
<evidence type="ECO:0000313" key="7">
    <source>
        <dbReference type="Proteomes" id="UP000199110"/>
    </source>
</evidence>
<dbReference type="InterPro" id="IPR014729">
    <property type="entry name" value="Rossmann-like_a/b/a_fold"/>
</dbReference>
<dbReference type="NCBIfam" id="TIGR00125">
    <property type="entry name" value="cyt_tran_rel"/>
    <property type="match status" value="1"/>
</dbReference>
<gene>
    <name evidence="6" type="ORF">SAMN04488095_1362</name>
</gene>
<dbReference type="GO" id="GO:0016787">
    <property type="term" value="F:hydrolase activity"/>
    <property type="evidence" value="ECO:0007669"/>
    <property type="project" value="UniProtKB-KW"/>
</dbReference>
<keyword evidence="2 6" id="KW-0808">Transferase</keyword>
<evidence type="ECO:0000256" key="4">
    <source>
        <dbReference type="ARBA" id="ARBA00022801"/>
    </source>
</evidence>
<dbReference type="PROSITE" id="PS00893">
    <property type="entry name" value="NUDIX_BOX"/>
    <property type="match status" value="1"/>
</dbReference>
<dbReference type="RefSeq" id="WP_092778276.1">
    <property type="nucleotide sequence ID" value="NZ_FORA01000001.1"/>
</dbReference>
<dbReference type="InterPro" id="IPR004821">
    <property type="entry name" value="Cyt_trans-like"/>
</dbReference>
<comment type="cofactor">
    <cofactor evidence="1">
        <name>Mg(2+)</name>
        <dbReference type="ChEBI" id="CHEBI:18420"/>
    </cofactor>
</comment>
<dbReference type="PANTHER" id="PTHR21342">
    <property type="entry name" value="PHOSPHOPANTETHEINE ADENYLYLTRANSFERASE"/>
    <property type="match status" value="1"/>
</dbReference>
<dbReference type="SUPFAM" id="SSF52374">
    <property type="entry name" value="Nucleotidylyl transferase"/>
    <property type="match status" value="1"/>
</dbReference>
<keyword evidence="3 6" id="KW-0548">Nucleotidyltransferase</keyword>
<dbReference type="OrthoDB" id="9761969at2"/>
<keyword evidence="4 6" id="KW-0378">Hydrolase</keyword>
<evidence type="ECO:0000259" key="5">
    <source>
        <dbReference type="PROSITE" id="PS51462"/>
    </source>
</evidence>
<accession>A0A1I3JLQ6</accession>
<protein>
    <submittedName>
        <fullName evidence="6">Bifunctional NMN adenylyltransferase/nudix hydrolase</fullName>
    </submittedName>
</protein>
<dbReference type="PROSITE" id="PS51462">
    <property type="entry name" value="NUDIX"/>
    <property type="match status" value="1"/>
</dbReference>
<dbReference type="SUPFAM" id="SSF55811">
    <property type="entry name" value="Nudix"/>
    <property type="match status" value="1"/>
</dbReference>
<dbReference type="EMBL" id="FORA01000001">
    <property type="protein sequence ID" value="SFI61191.1"/>
    <property type="molecule type" value="Genomic_DNA"/>
</dbReference>
<name>A0A1I3JLQ6_9RHOB</name>
<proteinExistence type="predicted"/>